<evidence type="ECO:0000256" key="6">
    <source>
        <dbReference type="ARBA" id="ARBA00022840"/>
    </source>
</evidence>
<keyword evidence="13" id="KW-1185">Reference proteome</keyword>
<dbReference type="InterPro" id="IPR058031">
    <property type="entry name" value="AAA_lid_NorR"/>
</dbReference>
<dbReference type="Gene3D" id="3.40.50.300">
    <property type="entry name" value="P-loop containing nucleotide triphosphate hydrolases"/>
    <property type="match status" value="1"/>
</dbReference>
<dbReference type="PANTHER" id="PTHR32071">
    <property type="entry name" value="TRANSCRIPTIONAL REGULATORY PROTEIN"/>
    <property type="match status" value="1"/>
</dbReference>
<dbReference type="InterPro" id="IPR025662">
    <property type="entry name" value="Sigma_54_int_dom_ATP-bd_1"/>
</dbReference>
<dbReference type="InterPro" id="IPR002078">
    <property type="entry name" value="Sigma_54_int"/>
</dbReference>
<keyword evidence="7" id="KW-0805">Transcription regulation</keyword>
<evidence type="ECO:0000256" key="10">
    <source>
        <dbReference type="ARBA" id="ARBA00029500"/>
    </source>
</evidence>
<dbReference type="Gene3D" id="1.10.8.60">
    <property type="match status" value="1"/>
</dbReference>
<dbReference type="Pfam" id="PF00158">
    <property type="entry name" value="Sigma54_activat"/>
    <property type="match status" value="1"/>
</dbReference>
<comment type="subcellular location">
    <subcellularLocation>
        <location evidence="1">Cytoplasm</location>
    </subcellularLocation>
</comment>
<evidence type="ECO:0000256" key="4">
    <source>
        <dbReference type="ARBA" id="ARBA00022741"/>
    </source>
</evidence>
<evidence type="ECO:0000256" key="2">
    <source>
        <dbReference type="ARBA" id="ARBA00022490"/>
    </source>
</evidence>
<evidence type="ECO:0000313" key="12">
    <source>
        <dbReference type="EMBL" id="SUB23846.1"/>
    </source>
</evidence>
<dbReference type="InterPro" id="IPR009057">
    <property type="entry name" value="Homeodomain-like_sf"/>
</dbReference>
<feature type="domain" description="Sigma-54 factor interaction" evidence="11">
    <location>
        <begin position="11"/>
        <end position="235"/>
    </location>
</feature>
<protein>
    <recommendedName>
        <fullName evidence="10">HTH-type transcriptional regulatory protein TyrR</fullName>
    </recommendedName>
</protein>
<evidence type="ECO:0000313" key="13">
    <source>
        <dbReference type="Proteomes" id="UP000255098"/>
    </source>
</evidence>
<dbReference type="SUPFAM" id="SSF46689">
    <property type="entry name" value="Homeodomain-like"/>
    <property type="match status" value="1"/>
</dbReference>
<evidence type="ECO:0000256" key="5">
    <source>
        <dbReference type="ARBA" id="ARBA00022797"/>
    </source>
</evidence>
<keyword evidence="5" id="KW-0058">Aromatic hydrocarbons catabolism</keyword>
<accession>A0A379AQ67</accession>
<keyword evidence="4" id="KW-0547">Nucleotide-binding</keyword>
<evidence type="ECO:0000256" key="1">
    <source>
        <dbReference type="ARBA" id="ARBA00004496"/>
    </source>
</evidence>
<dbReference type="SMART" id="SM00382">
    <property type="entry name" value="AAA"/>
    <property type="match status" value="1"/>
</dbReference>
<sequence length="314" mass="35378">MSAEKDLFSQVVTQSHKMQEVVEKAKKFALLDAPLLIQGETGTGKDLIAKACHFYSPRRKNQFIAVNCAGLPSEDAESEMFGRANAQAESQGFFGYANGGTVLLDSVAELPLSLQAKLLRFLNDGTFRRVGEEKEHYADVRVICTSQIPLSHYVEKGKMREDLFHRLNVLSLTIPPLRERKEDIPQLTAMFVQQISQELGISAPHFDEAFLNYLTHYTWAGNVRELHNALYRACSLAENNQLAIADLHLVEQEIPLPSIEQFGNQTLDEIMNNFEAMVLQKFYEEYPSTRKLASRLGVSHTAIANKLKQYSIGK</sequence>
<dbReference type="GO" id="GO:0005737">
    <property type="term" value="C:cytoplasm"/>
    <property type="evidence" value="ECO:0007669"/>
    <property type="project" value="UniProtKB-SubCell"/>
</dbReference>
<dbReference type="InterPro" id="IPR003593">
    <property type="entry name" value="AAA+_ATPase"/>
</dbReference>
<dbReference type="NCBIfam" id="TIGR04381">
    <property type="entry name" value="HTH_TypR"/>
    <property type="match status" value="1"/>
</dbReference>
<evidence type="ECO:0000259" key="11">
    <source>
        <dbReference type="PROSITE" id="PS50045"/>
    </source>
</evidence>
<dbReference type="GeneID" id="300133078"/>
<dbReference type="SUPFAM" id="SSF52540">
    <property type="entry name" value="P-loop containing nucleoside triphosphate hydrolases"/>
    <property type="match status" value="1"/>
</dbReference>
<dbReference type="Gene3D" id="1.10.10.60">
    <property type="entry name" value="Homeodomain-like"/>
    <property type="match status" value="1"/>
</dbReference>
<organism evidence="12 13">
    <name type="scientific">Avibacterium avium</name>
    <name type="common">Pasteurella avium</name>
    <dbReference type="NCBI Taxonomy" id="751"/>
    <lineage>
        <taxon>Bacteria</taxon>
        <taxon>Pseudomonadati</taxon>
        <taxon>Pseudomonadota</taxon>
        <taxon>Gammaproteobacteria</taxon>
        <taxon>Pasteurellales</taxon>
        <taxon>Pasteurellaceae</taxon>
        <taxon>Avibacterium</taxon>
    </lineage>
</organism>
<evidence type="ECO:0000256" key="7">
    <source>
        <dbReference type="ARBA" id="ARBA00023015"/>
    </source>
</evidence>
<dbReference type="PROSITE" id="PS50045">
    <property type="entry name" value="SIGMA54_INTERACT_4"/>
    <property type="match status" value="1"/>
</dbReference>
<dbReference type="GO" id="GO:0003677">
    <property type="term" value="F:DNA binding"/>
    <property type="evidence" value="ECO:0007669"/>
    <property type="project" value="UniProtKB-KW"/>
</dbReference>
<dbReference type="GO" id="GO:0005524">
    <property type="term" value="F:ATP binding"/>
    <property type="evidence" value="ECO:0007669"/>
    <property type="project" value="UniProtKB-KW"/>
</dbReference>
<evidence type="ECO:0000256" key="3">
    <source>
        <dbReference type="ARBA" id="ARBA00022491"/>
    </source>
</evidence>
<keyword evidence="6" id="KW-0067">ATP-binding</keyword>
<keyword evidence="9" id="KW-0804">Transcription</keyword>
<dbReference type="Pfam" id="PF25601">
    <property type="entry name" value="AAA_lid_14"/>
    <property type="match status" value="1"/>
</dbReference>
<dbReference type="FunFam" id="3.40.50.300:FF:000006">
    <property type="entry name" value="DNA-binding transcriptional regulator NtrC"/>
    <property type="match status" value="1"/>
</dbReference>
<dbReference type="PANTHER" id="PTHR32071:SF3">
    <property type="entry name" value="HTH-TYPE TRANSCRIPTIONAL REGULATORY PROTEIN TYRR"/>
    <property type="match status" value="1"/>
</dbReference>
<dbReference type="InterPro" id="IPR027417">
    <property type="entry name" value="P-loop_NTPase"/>
</dbReference>
<dbReference type="GO" id="GO:0006355">
    <property type="term" value="P:regulation of DNA-templated transcription"/>
    <property type="evidence" value="ECO:0007669"/>
    <property type="project" value="InterPro"/>
</dbReference>
<gene>
    <name evidence="12" type="primary">tyrR</name>
    <name evidence="12" type="ORF">NCTC11297_00861</name>
</gene>
<dbReference type="PROSITE" id="PS00675">
    <property type="entry name" value="SIGMA54_INTERACT_1"/>
    <property type="match status" value="1"/>
</dbReference>
<evidence type="ECO:0000256" key="8">
    <source>
        <dbReference type="ARBA" id="ARBA00023125"/>
    </source>
</evidence>
<dbReference type="Proteomes" id="UP000255098">
    <property type="component" value="Unassembled WGS sequence"/>
</dbReference>
<evidence type="ECO:0000256" key="9">
    <source>
        <dbReference type="ARBA" id="ARBA00023163"/>
    </source>
</evidence>
<dbReference type="CDD" id="cd00009">
    <property type="entry name" value="AAA"/>
    <property type="match status" value="1"/>
</dbReference>
<dbReference type="RefSeq" id="WP_115250155.1">
    <property type="nucleotide sequence ID" value="NZ_UGSP01000001.1"/>
</dbReference>
<dbReference type="AlphaFoldDB" id="A0A379AQ67"/>
<proteinExistence type="predicted"/>
<keyword evidence="2" id="KW-0963">Cytoplasm</keyword>
<dbReference type="Pfam" id="PF18024">
    <property type="entry name" value="HTH_50"/>
    <property type="match status" value="1"/>
</dbReference>
<keyword evidence="8" id="KW-0238">DNA-binding</keyword>
<name>A0A379AQ67_AVIAV</name>
<dbReference type="EMBL" id="UGSP01000001">
    <property type="protein sequence ID" value="SUB23846.1"/>
    <property type="molecule type" value="Genomic_DNA"/>
</dbReference>
<dbReference type="InterPro" id="IPR030828">
    <property type="entry name" value="HTH_TyrR"/>
</dbReference>
<keyword evidence="3" id="KW-0678">Repressor</keyword>
<reference evidence="12 13" key="1">
    <citation type="submission" date="2018-06" db="EMBL/GenBank/DDBJ databases">
        <authorList>
            <consortium name="Pathogen Informatics"/>
            <person name="Doyle S."/>
        </authorList>
    </citation>
    <scope>NUCLEOTIDE SEQUENCE [LARGE SCALE GENOMIC DNA]</scope>
    <source>
        <strain evidence="13">NCTC 11297</strain>
    </source>
</reference>